<dbReference type="AlphaFoldDB" id="A0A0X8X6T7"/>
<keyword evidence="6" id="KW-0997">Cell inner membrane</keyword>
<evidence type="ECO:0000313" key="11">
    <source>
        <dbReference type="EMBL" id="BAU56614.2"/>
    </source>
</evidence>
<evidence type="ECO:0000313" key="12">
    <source>
        <dbReference type="Proteomes" id="UP000218890"/>
    </source>
</evidence>
<keyword evidence="4" id="KW-0813">Transport</keyword>
<dbReference type="InterPro" id="IPR022792">
    <property type="entry name" value="T2SS_protein-GspN"/>
</dbReference>
<evidence type="ECO:0000256" key="3">
    <source>
        <dbReference type="ARBA" id="ARBA00021563"/>
    </source>
</evidence>
<gene>
    <name evidence="11" type="ORF">HH1059_25350</name>
</gene>
<dbReference type="GO" id="GO:0015627">
    <property type="term" value="C:type II protein secretion system complex"/>
    <property type="evidence" value="ECO:0007669"/>
    <property type="project" value="InterPro"/>
</dbReference>
<keyword evidence="8" id="KW-0653">Protein transport</keyword>
<evidence type="ECO:0000256" key="6">
    <source>
        <dbReference type="ARBA" id="ARBA00022519"/>
    </source>
</evidence>
<keyword evidence="9" id="KW-0472">Membrane</keyword>
<dbReference type="KEGG" id="hhk:HH1059_25350"/>
<name>A0A0X8X6T7_HALHR</name>
<keyword evidence="5" id="KW-1003">Cell membrane</keyword>
<dbReference type="EMBL" id="AP017372">
    <property type="protein sequence ID" value="BAU56614.2"/>
    <property type="molecule type" value="Genomic_DNA"/>
</dbReference>
<keyword evidence="12" id="KW-1185">Reference proteome</keyword>
<sequence>MLLLLGLSAYVAFLIAGLPSAVAWEFAKRYVDIPQQVEVGSLQGTIWNGRVLGLGTAEVQAEQVSWSVQPTALLRGSLVVEIEGTMVDGFAEGRAELDRGGLTVLDLNGRLPASPWGALAAEFGGEEVALEGTFSFAIDQLELDYSGDIHRADGRLAWHDAAITVDQHARLGGITTTLVTDADGRVTGELGDTGGELVLSGNWWLDLASGSYEVDAIVDTREEAADILTRSLELAGPRQDDGVHIGLEGSL</sequence>
<evidence type="ECO:0000256" key="4">
    <source>
        <dbReference type="ARBA" id="ARBA00022448"/>
    </source>
</evidence>
<evidence type="ECO:0000256" key="7">
    <source>
        <dbReference type="ARBA" id="ARBA00022692"/>
    </source>
</evidence>
<keyword evidence="7" id="KW-0812">Transmembrane</keyword>
<reference evidence="11" key="1">
    <citation type="submission" date="2016-02" db="EMBL/GenBank/DDBJ databases">
        <title>Halorhodospira halochloris DSM-1059 complete genome, version 2.</title>
        <authorList>
            <person name="Tsukatani Y."/>
        </authorList>
    </citation>
    <scope>NUCLEOTIDE SEQUENCE</scope>
    <source>
        <strain evidence="11">DSM 1059</strain>
    </source>
</reference>
<evidence type="ECO:0000256" key="1">
    <source>
        <dbReference type="ARBA" id="ARBA00004533"/>
    </source>
</evidence>
<evidence type="ECO:0000256" key="8">
    <source>
        <dbReference type="ARBA" id="ARBA00022927"/>
    </source>
</evidence>
<evidence type="ECO:0000256" key="10">
    <source>
        <dbReference type="ARBA" id="ARBA00030772"/>
    </source>
</evidence>
<dbReference type="GO" id="GO:0005886">
    <property type="term" value="C:plasma membrane"/>
    <property type="evidence" value="ECO:0007669"/>
    <property type="project" value="UniProtKB-SubCell"/>
</dbReference>
<comment type="similarity">
    <text evidence="2">Belongs to the GSP N family.</text>
</comment>
<protein>
    <recommendedName>
        <fullName evidence="3">Type II secretion system protein N</fullName>
    </recommendedName>
    <alternativeName>
        <fullName evidence="10">General secretion pathway protein N</fullName>
    </alternativeName>
</protein>
<evidence type="ECO:0000256" key="5">
    <source>
        <dbReference type="ARBA" id="ARBA00022475"/>
    </source>
</evidence>
<evidence type="ECO:0000256" key="9">
    <source>
        <dbReference type="ARBA" id="ARBA00023136"/>
    </source>
</evidence>
<accession>A0A0X8X6T7</accession>
<dbReference type="Pfam" id="PF01203">
    <property type="entry name" value="T2SSN"/>
    <property type="match status" value="1"/>
</dbReference>
<evidence type="ECO:0000256" key="2">
    <source>
        <dbReference type="ARBA" id="ARBA00007208"/>
    </source>
</evidence>
<proteinExistence type="inferred from homology"/>
<comment type="subcellular location">
    <subcellularLocation>
        <location evidence="1">Cell inner membrane</location>
    </subcellularLocation>
</comment>
<dbReference type="GO" id="GO:0015628">
    <property type="term" value="P:protein secretion by the type II secretion system"/>
    <property type="evidence" value="ECO:0007669"/>
    <property type="project" value="InterPro"/>
</dbReference>
<organism evidence="11 12">
    <name type="scientific">Halorhodospira halochloris</name>
    <name type="common">Ectothiorhodospira halochloris</name>
    <dbReference type="NCBI Taxonomy" id="1052"/>
    <lineage>
        <taxon>Bacteria</taxon>
        <taxon>Pseudomonadati</taxon>
        <taxon>Pseudomonadota</taxon>
        <taxon>Gammaproteobacteria</taxon>
        <taxon>Chromatiales</taxon>
        <taxon>Ectothiorhodospiraceae</taxon>
        <taxon>Halorhodospira</taxon>
    </lineage>
</organism>
<dbReference type="Proteomes" id="UP000218890">
    <property type="component" value="Chromosome"/>
</dbReference>